<dbReference type="Pfam" id="PF00953">
    <property type="entry name" value="Glycos_transf_4"/>
    <property type="match status" value="1"/>
</dbReference>
<comment type="caution">
    <text evidence="9">The sequence shown here is derived from an EMBL/GenBank/DDBJ whole genome shotgun (WGS) entry which is preliminary data.</text>
</comment>
<keyword evidence="7" id="KW-0460">Magnesium</keyword>
<evidence type="ECO:0000313" key="10">
    <source>
        <dbReference type="Proteomes" id="UP000704068"/>
    </source>
</evidence>
<feature type="transmembrane region" description="Helical" evidence="8">
    <location>
        <begin position="340"/>
        <end position="360"/>
    </location>
</feature>
<keyword evidence="7" id="KW-0479">Metal-binding</keyword>
<dbReference type="GO" id="GO:0009103">
    <property type="term" value="P:lipopolysaccharide biosynthetic process"/>
    <property type="evidence" value="ECO:0007669"/>
    <property type="project" value="TreeGrafter"/>
</dbReference>
<keyword evidence="6 8" id="KW-0472">Membrane</keyword>
<evidence type="ECO:0000256" key="7">
    <source>
        <dbReference type="PIRSR" id="PIRSR600715-1"/>
    </source>
</evidence>
<dbReference type="AlphaFoldDB" id="A0A929RV58"/>
<dbReference type="InterPro" id="IPR018480">
    <property type="entry name" value="PNAcMuramoyl-5peptid_Trfase_CS"/>
</dbReference>
<dbReference type="PANTHER" id="PTHR22926:SF3">
    <property type="entry name" value="UNDECAPRENYL-PHOSPHATE ALPHA-N-ACETYLGLUCOSAMINYL 1-PHOSPHATE TRANSFERASE"/>
    <property type="match status" value="1"/>
</dbReference>
<dbReference type="GO" id="GO:0044038">
    <property type="term" value="P:cell wall macromolecule biosynthetic process"/>
    <property type="evidence" value="ECO:0007669"/>
    <property type="project" value="TreeGrafter"/>
</dbReference>
<feature type="transmembrane region" description="Helical" evidence="8">
    <location>
        <begin position="264"/>
        <end position="283"/>
    </location>
</feature>
<evidence type="ECO:0000256" key="3">
    <source>
        <dbReference type="ARBA" id="ARBA00022679"/>
    </source>
</evidence>
<feature type="transmembrane region" description="Helical" evidence="8">
    <location>
        <begin position="304"/>
        <end position="328"/>
    </location>
</feature>
<dbReference type="GO" id="GO:0071555">
    <property type="term" value="P:cell wall organization"/>
    <property type="evidence" value="ECO:0007669"/>
    <property type="project" value="TreeGrafter"/>
</dbReference>
<feature type="transmembrane region" description="Helical" evidence="8">
    <location>
        <begin position="199"/>
        <end position="217"/>
    </location>
</feature>
<feature type="transmembrane region" description="Helical" evidence="8">
    <location>
        <begin position="229"/>
        <end position="252"/>
    </location>
</feature>
<evidence type="ECO:0000256" key="1">
    <source>
        <dbReference type="ARBA" id="ARBA00004651"/>
    </source>
</evidence>
<proteinExistence type="predicted"/>
<accession>A0A929RV58</accession>
<dbReference type="PANTHER" id="PTHR22926">
    <property type="entry name" value="PHOSPHO-N-ACETYLMURAMOYL-PENTAPEPTIDE-TRANSFERASE"/>
    <property type="match status" value="1"/>
</dbReference>
<reference evidence="9" key="1">
    <citation type="submission" date="2020-04" db="EMBL/GenBank/DDBJ databases">
        <title>Deep metagenomics examines the oral microbiome during advanced dental caries in children, revealing novel taxa and co-occurrences with host molecules.</title>
        <authorList>
            <person name="Baker J.L."/>
            <person name="Morton J.T."/>
            <person name="Dinis M."/>
            <person name="Alvarez R."/>
            <person name="Tran N.C."/>
            <person name="Knight R."/>
            <person name="Edlund A."/>
        </authorList>
    </citation>
    <scope>NUCLEOTIDE SEQUENCE</scope>
    <source>
        <strain evidence="9">JCVI_34_bin.1</strain>
    </source>
</reference>
<evidence type="ECO:0000313" key="9">
    <source>
        <dbReference type="EMBL" id="MBF0969810.1"/>
    </source>
</evidence>
<dbReference type="PROSITE" id="PS01348">
    <property type="entry name" value="MRAY_2"/>
    <property type="match status" value="1"/>
</dbReference>
<protein>
    <submittedName>
        <fullName evidence="9">Undecaprenyl/decaprenyl-phosphate alpha-N-acetylglucosaminyl 1-phosphate transferase</fullName>
    </submittedName>
</protein>
<keyword evidence="5 8" id="KW-1133">Transmembrane helix</keyword>
<feature type="transmembrane region" description="Helical" evidence="8">
    <location>
        <begin position="50"/>
        <end position="69"/>
    </location>
</feature>
<feature type="transmembrane region" description="Helical" evidence="8">
    <location>
        <begin position="118"/>
        <end position="135"/>
    </location>
</feature>
<dbReference type="EMBL" id="JABZGR010000003">
    <property type="protein sequence ID" value="MBF0969810.1"/>
    <property type="molecule type" value="Genomic_DNA"/>
</dbReference>
<feature type="transmembrane region" description="Helical" evidence="8">
    <location>
        <begin position="147"/>
        <end position="164"/>
    </location>
</feature>
<evidence type="ECO:0000256" key="2">
    <source>
        <dbReference type="ARBA" id="ARBA00022475"/>
    </source>
</evidence>
<evidence type="ECO:0000256" key="6">
    <source>
        <dbReference type="ARBA" id="ARBA00023136"/>
    </source>
</evidence>
<dbReference type="InterPro" id="IPR000715">
    <property type="entry name" value="Glycosyl_transferase_4"/>
</dbReference>
<evidence type="ECO:0000256" key="4">
    <source>
        <dbReference type="ARBA" id="ARBA00022692"/>
    </source>
</evidence>
<comment type="cofactor">
    <cofactor evidence="7">
        <name>Mg(2+)</name>
        <dbReference type="ChEBI" id="CHEBI:18420"/>
    </cofactor>
</comment>
<dbReference type="CDD" id="cd06853">
    <property type="entry name" value="GT_WecA_like"/>
    <property type="match status" value="1"/>
</dbReference>
<name>A0A929RV58_9BACT</name>
<keyword evidence="3 9" id="KW-0808">Transferase</keyword>
<organism evidence="9 10">
    <name type="scientific">Alloprevotella tannerae</name>
    <dbReference type="NCBI Taxonomy" id="76122"/>
    <lineage>
        <taxon>Bacteria</taxon>
        <taxon>Pseudomonadati</taxon>
        <taxon>Bacteroidota</taxon>
        <taxon>Bacteroidia</taxon>
        <taxon>Bacteroidales</taxon>
        <taxon>Prevotellaceae</taxon>
        <taxon>Alloprevotella</taxon>
    </lineage>
</organism>
<gene>
    <name evidence="9" type="ORF">HXK21_02025</name>
</gene>
<feature type="transmembrane region" description="Helical" evidence="8">
    <location>
        <begin position="89"/>
        <end position="106"/>
    </location>
</feature>
<keyword evidence="4 8" id="KW-0812">Transmembrane</keyword>
<feature type="binding site" evidence="7">
    <location>
        <position position="233"/>
    </location>
    <ligand>
        <name>Mg(2+)</name>
        <dbReference type="ChEBI" id="CHEBI:18420"/>
    </ligand>
</feature>
<keyword evidence="2" id="KW-1003">Cell membrane</keyword>
<feature type="transmembrane region" description="Helical" evidence="8">
    <location>
        <begin position="176"/>
        <end position="193"/>
    </location>
</feature>
<evidence type="ECO:0000256" key="8">
    <source>
        <dbReference type="SAM" id="Phobius"/>
    </source>
</evidence>
<dbReference type="RefSeq" id="WP_303762961.1">
    <property type="nucleotide sequence ID" value="NZ_JABZGR010000003.1"/>
</dbReference>
<dbReference type="GO" id="GO:0046872">
    <property type="term" value="F:metal ion binding"/>
    <property type="evidence" value="ECO:0007669"/>
    <property type="project" value="UniProtKB-KW"/>
</dbReference>
<sequence length="516" mass="57072">MTLFAILMSFVASALVSALMIPRIILISFRRKLFDTVNERKVHTGIVPRLGGIAFTPALIFAYTLLYGLGTILQGVTDNREVDILAAKPPTLGLCALILLYVEGIADDLNGVNYKLKFLVQTICALLIVLSDLWINNLYGLFGVYEISPFIGQPLTVLLIVYIINAINLIDGIDGLASGLSMVALFFFGVQFAGQGVVAGAGIAFALLGALVPFFYYNVFGKVERHNKIFMGDCGSQVVGFILGLLGVIFVMPSSTGVTDATPFIMGWAVLLIPGLDAIRVMVLRMLHGRHPFKPDKTHIHHKLLALGLSQRSTLVLLLTFDVFFILINVGAAYKLNINLIFLGDIIVFCLLQYGVTLLIRARRRRQAAGAADSADGLEAAMAEAQCATVSSSEHILYHMRTEENRLQYIVVSPMPNMNSWIAYGKAAFALHNLFEHKGIENYTSSFSTDKQMPYTWVSNVVFRKLLLNIEHQKENDHIVIRYPAKSDKIAYKHWLELLKDRDPSTEPASLVPLHK</sequence>
<dbReference type="GO" id="GO:0016780">
    <property type="term" value="F:phosphotransferase activity, for other substituted phosphate groups"/>
    <property type="evidence" value="ECO:0007669"/>
    <property type="project" value="InterPro"/>
</dbReference>
<comment type="subcellular location">
    <subcellularLocation>
        <location evidence="1">Cell membrane</location>
        <topology evidence="1">Multi-pass membrane protein</topology>
    </subcellularLocation>
</comment>
<evidence type="ECO:0000256" key="5">
    <source>
        <dbReference type="ARBA" id="ARBA00022989"/>
    </source>
</evidence>
<feature type="transmembrane region" description="Helical" evidence="8">
    <location>
        <begin position="6"/>
        <end position="29"/>
    </location>
</feature>
<dbReference type="GO" id="GO:0005886">
    <property type="term" value="C:plasma membrane"/>
    <property type="evidence" value="ECO:0007669"/>
    <property type="project" value="UniProtKB-SubCell"/>
</dbReference>
<dbReference type="Proteomes" id="UP000704068">
    <property type="component" value="Unassembled WGS sequence"/>
</dbReference>
<feature type="binding site" evidence="7">
    <location>
        <position position="168"/>
    </location>
    <ligand>
        <name>Mg(2+)</name>
        <dbReference type="ChEBI" id="CHEBI:18420"/>
    </ligand>
</feature>